<gene>
    <name evidence="1" type="ORF">SARC_02222</name>
</gene>
<dbReference type="RefSeq" id="XP_014159503.1">
    <property type="nucleotide sequence ID" value="XM_014304028.1"/>
</dbReference>
<dbReference type="EMBL" id="KQ241693">
    <property type="protein sequence ID" value="KNC85601.1"/>
    <property type="molecule type" value="Genomic_DNA"/>
</dbReference>
<evidence type="ECO:0000313" key="1">
    <source>
        <dbReference type="EMBL" id="KNC85601.1"/>
    </source>
</evidence>
<dbReference type="Proteomes" id="UP000054560">
    <property type="component" value="Unassembled WGS sequence"/>
</dbReference>
<reference evidence="1 2" key="1">
    <citation type="submission" date="2011-02" db="EMBL/GenBank/DDBJ databases">
        <title>The Genome Sequence of Sphaeroforma arctica JP610.</title>
        <authorList>
            <consortium name="The Broad Institute Genome Sequencing Platform"/>
            <person name="Russ C."/>
            <person name="Cuomo C."/>
            <person name="Young S.K."/>
            <person name="Zeng Q."/>
            <person name="Gargeya S."/>
            <person name="Alvarado L."/>
            <person name="Berlin A."/>
            <person name="Chapman S.B."/>
            <person name="Chen Z."/>
            <person name="Freedman E."/>
            <person name="Gellesch M."/>
            <person name="Goldberg J."/>
            <person name="Griggs A."/>
            <person name="Gujja S."/>
            <person name="Heilman E."/>
            <person name="Heiman D."/>
            <person name="Howarth C."/>
            <person name="Mehta T."/>
            <person name="Neiman D."/>
            <person name="Pearson M."/>
            <person name="Roberts A."/>
            <person name="Saif S."/>
            <person name="Shea T."/>
            <person name="Shenoy N."/>
            <person name="Sisk P."/>
            <person name="Stolte C."/>
            <person name="Sykes S."/>
            <person name="White J."/>
            <person name="Yandava C."/>
            <person name="Burger G."/>
            <person name="Gray M.W."/>
            <person name="Holland P.W.H."/>
            <person name="King N."/>
            <person name="Lang F.B.F."/>
            <person name="Roger A.J."/>
            <person name="Ruiz-Trillo I."/>
            <person name="Haas B."/>
            <person name="Nusbaum C."/>
            <person name="Birren B."/>
        </authorList>
    </citation>
    <scope>NUCLEOTIDE SEQUENCE [LARGE SCALE GENOMIC DNA]</scope>
    <source>
        <strain evidence="1 2">JP610</strain>
    </source>
</reference>
<sequence>MVLTKQGRLQLIEAAIPRDDFYETHNAKRLLSAASESYHITFRRLQQELLHIMKEFYTFFKALETKFTINTQGGIGRLRKELWANIEE</sequence>
<accession>A0A0L0G9Q9</accession>
<proteinExistence type="predicted"/>
<organism evidence="1 2">
    <name type="scientific">Sphaeroforma arctica JP610</name>
    <dbReference type="NCBI Taxonomy" id="667725"/>
    <lineage>
        <taxon>Eukaryota</taxon>
        <taxon>Ichthyosporea</taxon>
        <taxon>Ichthyophonida</taxon>
        <taxon>Sphaeroforma</taxon>
    </lineage>
</organism>
<protein>
    <submittedName>
        <fullName evidence="1">Uncharacterized protein</fullName>
    </submittedName>
</protein>
<keyword evidence="2" id="KW-1185">Reference proteome</keyword>
<evidence type="ECO:0000313" key="2">
    <source>
        <dbReference type="Proteomes" id="UP000054560"/>
    </source>
</evidence>
<name>A0A0L0G9Q9_9EUKA</name>
<dbReference type="GeneID" id="25902726"/>
<dbReference type="AlphaFoldDB" id="A0A0L0G9Q9"/>